<dbReference type="RefSeq" id="XP_047761737.1">
    <property type="nucleotide sequence ID" value="XM_047904944.1"/>
</dbReference>
<gene>
    <name evidence="1" type="ORF">CLAFUR5_05796</name>
</gene>
<dbReference type="EMBL" id="CP090167">
    <property type="protein sequence ID" value="UJO17371.1"/>
    <property type="molecule type" value="Genomic_DNA"/>
</dbReference>
<evidence type="ECO:0000313" key="2">
    <source>
        <dbReference type="Proteomes" id="UP000756132"/>
    </source>
</evidence>
<protein>
    <submittedName>
        <fullName evidence="1">Uncharacterized protein</fullName>
    </submittedName>
</protein>
<dbReference type="GeneID" id="71985674"/>
<dbReference type="Proteomes" id="UP000756132">
    <property type="component" value="Chromosome 5"/>
</dbReference>
<keyword evidence="2" id="KW-1185">Reference proteome</keyword>
<name>A0A9Q8P8X8_PASFU</name>
<dbReference type="KEGG" id="ffu:CLAFUR5_05796"/>
<organism evidence="1 2">
    <name type="scientific">Passalora fulva</name>
    <name type="common">Tomato leaf mold</name>
    <name type="synonym">Cladosporium fulvum</name>
    <dbReference type="NCBI Taxonomy" id="5499"/>
    <lineage>
        <taxon>Eukaryota</taxon>
        <taxon>Fungi</taxon>
        <taxon>Dikarya</taxon>
        <taxon>Ascomycota</taxon>
        <taxon>Pezizomycotina</taxon>
        <taxon>Dothideomycetes</taxon>
        <taxon>Dothideomycetidae</taxon>
        <taxon>Mycosphaerellales</taxon>
        <taxon>Mycosphaerellaceae</taxon>
        <taxon>Fulvia</taxon>
    </lineage>
</organism>
<proteinExistence type="predicted"/>
<reference evidence="1" key="2">
    <citation type="journal article" date="2022" name="Microb. Genom.">
        <title>A chromosome-scale genome assembly of the tomato pathogen Cladosporium fulvum reveals a compartmentalized genome architecture and the presence of a dispensable chromosome.</title>
        <authorList>
            <person name="Zaccaron A.Z."/>
            <person name="Chen L.H."/>
            <person name="Samaras A."/>
            <person name="Stergiopoulos I."/>
        </authorList>
    </citation>
    <scope>NUCLEOTIDE SEQUENCE</scope>
    <source>
        <strain evidence="1">Race5_Kim</strain>
    </source>
</reference>
<reference evidence="1" key="1">
    <citation type="submission" date="2021-12" db="EMBL/GenBank/DDBJ databases">
        <authorList>
            <person name="Zaccaron A."/>
            <person name="Stergiopoulos I."/>
        </authorList>
    </citation>
    <scope>NUCLEOTIDE SEQUENCE</scope>
    <source>
        <strain evidence="1">Race5_Kim</strain>
    </source>
</reference>
<dbReference type="AlphaFoldDB" id="A0A9Q8P8X8"/>
<sequence length="147" mass="15533">MSATKGNWQSAGTLIVTPKGNDELFDTNEMSDFFGSSFVTNTTKSDSAVEVKQALSVLTKNANGTTLPPPPPKAGSCKIVKIPKCYLTLQDARVSDNGEMVYKFLVGEDKTPDGMLAGVQLQVFKGTGQAMPGSGAGGANTFFFQIK</sequence>
<evidence type="ECO:0000313" key="1">
    <source>
        <dbReference type="EMBL" id="UJO17371.1"/>
    </source>
</evidence>
<accession>A0A9Q8P8X8</accession>